<evidence type="ECO:0000313" key="2">
    <source>
        <dbReference type="Proteomes" id="UP000588017"/>
    </source>
</evidence>
<gene>
    <name evidence="1" type="ORF">HNQ73_001356</name>
</gene>
<dbReference type="EMBL" id="JACHEH010000003">
    <property type="protein sequence ID" value="MBB6167733.1"/>
    <property type="molecule type" value="Genomic_DNA"/>
</dbReference>
<sequence length="216" mass="24293">MKNTNKRNEWQVVLEFWFPEGNSLDIDADVHRSHWSWRMRGGADDEITARFAELTVEGAAGNLDHWASDPEGRLALIIVLDQFSRSVWRGDAHAFAQDKAALALAMNGLLNGHYAALSTPWFKVVHGLPLGHCEGPDHLQRLDLLIGLREEIAAEAPTHLQPIYRSLVKQALDVKQVIAAFGRHPHRNQVLGRRSSRAEVAYLKEGDFPHERAFQG</sequence>
<organism evidence="1 2">
    <name type="scientific">Chelatococcus composti</name>
    <dbReference type="NCBI Taxonomy" id="1743235"/>
    <lineage>
        <taxon>Bacteria</taxon>
        <taxon>Pseudomonadati</taxon>
        <taxon>Pseudomonadota</taxon>
        <taxon>Alphaproteobacteria</taxon>
        <taxon>Hyphomicrobiales</taxon>
        <taxon>Chelatococcaceae</taxon>
        <taxon>Chelatococcus</taxon>
    </lineage>
</organism>
<dbReference type="RefSeq" id="WP_183333585.1">
    <property type="nucleotide sequence ID" value="NZ_BMHX01000003.1"/>
</dbReference>
<dbReference type="AlphaFoldDB" id="A0A841KE65"/>
<dbReference type="SUPFAM" id="SSF48452">
    <property type="entry name" value="TPR-like"/>
    <property type="match status" value="1"/>
</dbReference>
<proteinExistence type="predicted"/>
<dbReference type="Gene3D" id="1.25.40.10">
    <property type="entry name" value="Tetratricopeptide repeat domain"/>
    <property type="match status" value="1"/>
</dbReference>
<dbReference type="InterPro" id="IPR010323">
    <property type="entry name" value="DUF924"/>
</dbReference>
<accession>A0A841KE65</accession>
<reference evidence="1 2" key="1">
    <citation type="submission" date="2020-08" db="EMBL/GenBank/DDBJ databases">
        <title>Genomic Encyclopedia of Type Strains, Phase IV (KMG-IV): sequencing the most valuable type-strain genomes for metagenomic binning, comparative biology and taxonomic classification.</title>
        <authorList>
            <person name="Goeker M."/>
        </authorList>
    </citation>
    <scope>NUCLEOTIDE SEQUENCE [LARGE SCALE GENOMIC DNA]</scope>
    <source>
        <strain evidence="1 2">DSM 101465</strain>
    </source>
</reference>
<protein>
    <submittedName>
        <fullName evidence="1">Uncharacterized protein (DUF924 family)</fullName>
    </submittedName>
</protein>
<keyword evidence="2" id="KW-1185">Reference proteome</keyword>
<dbReference type="Proteomes" id="UP000588017">
    <property type="component" value="Unassembled WGS sequence"/>
</dbReference>
<dbReference type="Gene3D" id="1.20.58.320">
    <property type="entry name" value="TPR-like"/>
    <property type="match status" value="1"/>
</dbReference>
<dbReference type="InterPro" id="IPR011990">
    <property type="entry name" value="TPR-like_helical_dom_sf"/>
</dbReference>
<comment type="caution">
    <text evidence="1">The sequence shown here is derived from an EMBL/GenBank/DDBJ whole genome shotgun (WGS) entry which is preliminary data.</text>
</comment>
<dbReference type="Pfam" id="PF06041">
    <property type="entry name" value="DUF924"/>
    <property type="match status" value="1"/>
</dbReference>
<name>A0A841KE65_9HYPH</name>
<evidence type="ECO:0000313" key="1">
    <source>
        <dbReference type="EMBL" id="MBB6167733.1"/>
    </source>
</evidence>